<dbReference type="Proteomes" id="UP001017257">
    <property type="component" value="Plasmid pR24_1"/>
</dbReference>
<protein>
    <submittedName>
        <fullName evidence="2">Uncharacterized protein</fullName>
    </submittedName>
</protein>
<sequence>METQKTKPDEKAQQQLADETFMSAADLRNYMTEMQMAKAMKSVDGMDKAGQAREALIKRLAEPIDLTPERLKEIVQPLKTKLRAAAERGQTELMVMRFPNALCTDHGRAINNADPAWPDTLTGRPRQAYEPWQNQLIDPAWVLLKSAVVDPSRRDEAHRHAQAARSRARGASAASDRPA</sequence>
<keyword evidence="2" id="KW-0614">Plasmid</keyword>
<feature type="compositionally biased region" description="Low complexity" evidence="1">
    <location>
        <begin position="169"/>
        <end position="179"/>
    </location>
</feature>
<evidence type="ECO:0000313" key="3">
    <source>
        <dbReference type="Proteomes" id="UP001017257"/>
    </source>
</evidence>
<feature type="region of interest" description="Disordered" evidence="1">
    <location>
        <begin position="152"/>
        <end position="179"/>
    </location>
</feature>
<evidence type="ECO:0000256" key="1">
    <source>
        <dbReference type="SAM" id="MobiDB-lite"/>
    </source>
</evidence>
<dbReference type="RefSeq" id="WP_173945171.1">
    <property type="nucleotide sequence ID" value="NZ_CP102846.1"/>
</dbReference>
<evidence type="ECO:0000313" key="2">
    <source>
        <dbReference type="EMBL" id="UVF22304.1"/>
    </source>
</evidence>
<geneLocation type="plasmid" evidence="2 3">
    <name>pR24_1</name>
</geneLocation>
<reference evidence="2" key="1">
    <citation type="submission" date="2022-08" db="EMBL/GenBank/DDBJ databases">
        <title>Microvirga terrae sp. nov., isolated from soil.</title>
        <authorList>
            <person name="Kim K.H."/>
            <person name="Seo Y.L."/>
            <person name="Kim J.M."/>
            <person name="Lee J.K."/>
            <person name="Han D.M."/>
            <person name="Jeon C.O."/>
        </authorList>
    </citation>
    <scope>NUCLEOTIDE SEQUENCE</scope>
    <source>
        <strain evidence="2">R24</strain>
        <plasmid evidence="2">pR24_1</plasmid>
    </source>
</reference>
<accession>A0ABY5RZB6</accession>
<organism evidence="2 3">
    <name type="scientific">Microvirga terrae</name>
    <dbReference type="NCBI Taxonomy" id="2740529"/>
    <lineage>
        <taxon>Bacteria</taxon>
        <taxon>Pseudomonadati</taxon>
        <taxon>Pseudomonadota</taxon>
        <taxon>Alphaproteobacteria</taxon>
        <taxon>Hyphomicrobiales</taxon>
        <taxon>Methylobacteriaceae</taxon>
        <taxon>Microvirga</taxon>
    </lineage>
</organism>
<dbReference type="EMBL" id="CP102846">
    <property type="protein sequence ID" value="UVF22304.1"/>
    <property type="molecule type" value="Genomic_DNA"/>
</dbReference>
<proteinExistence type="predicted"/>
<keyword evidence="3" id="KW-1185">Reference proteome</keyword>
<gene>
    <name evidence="2" type="ORF">HPT29_026860</name>
</gene>
<name>A0ABY5RZB6_9HYPH</name>